<protein>
    <submittedName>
        <fullName evidence="2">Uncharacterized protein</fullName>
    </submittedName>
</protein>
<keyword evidence="1" id="KW-1133">Transmembrane helix</keyword>
<dbReference type="EMBL" id="FMCW01000015">
    <property type="protein sequence ID" value="SCE95366.1"/>
    <property type="molecule type" value="Genomic_DNA"/>
</dbReference>
<feature type="transmembrane region" description="Helical" evidence="1">
    <location>
        <begin position="173"/>
        <end position="199"/>
    </location>
</feature>
<accession>A0A1C4WGI8</accession>
<dbReference type="Proteomes" id="UP000199375">
    <property type="component" value="Unassembled WGS sequence"/>
</dbReference>
<evidence type="ECO:0000256" key="1">
    <source>
        <dbReference type="SAM" id="Phobius"/>
    </source>
</evidence>
<keyword evidence="1" id="KW-0472">Membrane</keyword>
<keyword evidence="1" id="KW-0812">Transmembrane</keyword>
<proteinExistence type="predicted"/>
<evidence type="ECO:0000313" key="3">
    <source>
        <dbReference type="Proteomes" id="UP000199375"/>
    </source>
</evidence>
<gene>
    <name evidence="2" type="ORF">GA0070558_115111</name>
</gene>
<sequence length="406" mass="42527">MRGWSSLAIMWNLKGGRGRSVDLVAQARADAERRDVRPQADAAPRAQRAAAPAAARPARAGALIGVLLVLGLVAFPIVSVMIGPATRERIEGYACAVTGCTGPGMATAGWLLITVPFVYVVTAVALWSRLPGRARPVVVVVAAPLVLGAYLFIPSRRRDLDDLLDGPAQYATATGITWAWAGLALALLALLVVAVLADIRKTVPAESRGTVSAERRKTPLPPVWAPLVAAGACLAMLGVALGRADPVPVTAELAFPERTFTAAGDTLTRTSADDQRGCAGVLDDDDRLAGCVRTVRGSWTTDDSDAVVRLAAVLFPTEAVARERRGPLRSGTAQAGLDGETVDVVSTSGNWVLFVSVGHADGRAIARSDRGHLMWAASQVVYRFIGYQVGLLVAPTPKDGIGPRTP</sequence>
<organism evidence="2 3">
    <name type="scientific">Micromonospora haikouensis</name>
    <dbReference type="NCBI Taxonomy" id="686309"/>
    <lineage>
        <taxon>Bacteria</taxon>
        <taxon>Bacillati</taxon>
        <taxon>Actinomycetota</taxon>
        <taxon>Actinomycetes</taxon>
        <taxon>Micromonosporales</taxon>
        <taxon>Micromonosporaceae</taxon>
        <taxon>Micromonospora</taxon>
    </lineage>
</organism>
<dbReference type="AlphaFoldDB" id="A0A1C4WGI8"/>
<name>A0A1C4WGI8_9ACTN</name>
<evidence type="ECO:0000313" key="2">
    <source>
        <dbReference type="EMBL" id="SCE95366.1"/>
    </source>
</evidence>
<feature type="transmembrane region" description="Helical" evidence="1">
    <location>
        <begin position="134"/>
        <end position="153"/>
    </location>
</feature>
<feature type="transmembrane region" description="Helical" evidence="1">
    <location>
        <begin position="108"/>
        <end position="127"/>
    </location>
</feature>
<reference evidence="2 3" key="1">
    <citation type="submission" date="2016-06" db="EMBL/GenBank/DDBJ databases">
        <authorList>
            <person name="Kjaerup R.B."/>
            <person name="Dalgaard T.S."/>
            <person name="Juul-Madsen H.R."/>
        </authorList>
    </citation>
    <scope>NUCLEOTIDE SEQUENCE [LARGE SCALE GENOMIC DNA]</scope>
    <source>
        <strain evidence="2 3">DSM 45626</strain>
    </source>
</reference>
<feature type="transmembrane region" description="Helical" evidence="1">
    <location>
        <begin position="220"/>
        <end position="241"/>
    </location>
</feature>
<feature type="transmembrane region" description="Helical" evidence="1">
    <location>
        <begin position="62"/>
        <end position="82"/>
    </location>
</feature>